<dbReference type="Gene3D" id="3.30.420.10">
    <property type="entry name" value="Ribonuclease H-like superfamily/Ribonuclease H"/>
    <property type="match status" value="1"/>
</dbReference>
<dbReference type="OrthoDB" id="616263at2759"/>
<accession>A0A4C1YNU2</accession>
<dbReference type="GO" id="GO:0003676">
    <property type="term" value="F:nucleic acid binding"/>
    <property type="evidence" value="ECO:0007669"/>
    <property type="project" value="InterPro"/>
</dbReference>
<dbReference type="InterPro" id="IPR052709">
    <property type="entry name" value="Transposase-MT_Hybrid"/>
</dbReference>
<dbReference type="Proteomes" id="UP000299102">
    <property type="component" value="Unassembled WGS sequence"/>
</dbReference>
<keyword evidence="2" id="KW-1185">Reference proteome</keyword>
<comment type="caution">
    <text evidence="1">The sequence shown here is derived from an EMBL/GenBank/DDBJ whole genome shotgun (WGS) entry which is preliminary data.</text>
</comment>
<sequence length="103" mass="12250">MRFSRALKEKCIQYYSRHDKFILLHDNAYPHITVPVKDYLKTLDWEVLLHPPHSLNIVPSDYHLLLSSMAYALSEQRFTSHADTKNWVDSWITSKDKFFRLGI</sequence>
<dbReference type="STRING" id="151549.A0A4C1YNU2"/>
<dbReference type="InterPro" id="IPR036397">
    <property type="entry name" value="RNaseH_sf"/>
</dbReference>
<gene>
    <name evidence="1" type="ORF">EVAR_103167_1</name>
</gene>
<dbReference type="EMBL" id="BGZK01001293">
    <property type="protein sequence ID" value="GBP76564.1"/>
    <property type="molecule type" value="Genomic_DNA"/>
</dbReference>
<organism evidence="1 2">
    <name type="scientific">Eumeta variegata</name>
    <name type="common">Bagworm moth</name>
    <name type="synonym">Eumeta japonica</name>
    <dbReference type="NCBI Taxonomy" id="151549"/>
    <lineage>
        <taxon>Eukaryota</taxon>
        <taxon>Metazoa</taxon>
        <taxon>Ecdysozoa</taxon>
        <taxon>Arthropoda</taxon>
        <taxon>Hexapoda</taxon>
        <taxon>Insecta</taxon>
        <taxon>Pterygota</taxon>
        <taxon>Neoptera</taxon>
        <taxon>Endopterygota</taxon>
        <taxon>Lepidoptera</taxon>
        <taxon>Glossata</taxon>
        <taxon>Ditrysia</taxon>
        <taxon>Tineoidea</taxon>
        <taxon>Psychidae</taxon>
        <taxon>Oiketicinae</taxon>
        <taxon>Eumeta</taxon>
    </lineage>
</organism>
<dbReference type="AlphaFoldDB" id="A0A4C1YNU2"/>
<dbReference type="PANTHER" id="PTHR46060:SF1">
    <property type="entry name" value="MARINER MOS1 TRANSPOSASE-LIKE PROTEIN"/>
    <property type="match status" value="1"/>
</dbReference>
<dbReference type="PANTHER" id="PTHR46060">
    <property type="entry name" value="MARINER MOS1 TRANSPOSASE-LIKE PROTEIN"/>
    <property type="match status" value="1"/>
</dbReference>
<name>A0A4C1YNU2_EUMVA</name>
<proteinExistence type="predicted"/>
<evidence type="ECO:0000313" key="1">
    <source>
        <dbReference type="EMBL" id="GBP76564.1"/>
    </source>
</evidence>
<reference evidence="1 2" key="1">
    <citation type="journal article" date="2019" name="Commun. Biol.">
        <title>The bagworm genome reveals a unique fibroin gene that provides high tensile strength.</title>
        <authorList>
            <person name="Kono N."/>
            <person name="Nakamura H."/>
            <person name="Ohtoshi R."/>
            <person name="Tomita M."/>
            <person name="Numata K."/>
            <person name="Arakawa K."/>
        </authorList>
    </citation>
    <scope>NUCLEOTIDE SEQUENCE [LARGE SCALE GENOMIC DNA]</scope>
</reference>
<protein>
    <submittedName>
        <fullName evidence="1">Mariner Mos1 transposase</fullName>
    </submittedName>
</protein>
<evidence type="ECO:0000313" key="2">
    <source>
        <dbReference type="Proteomes" id="UP000299102"/>
    </source>
</evidence>